<organism evidence="2">
    <name type="scientific">viral metagenome</name>
    <dbReference type="NCBI Taxonomy" id="1070528"/>
    <lineage>
        <taxon>unclassified sequences</taxon>
        <taxon>metagenomes</taxon>
        <taxon>organismal metagenomes</taxon>
    </lineage>
</organism>
<accession>A0A6C0B6E2</accession>
<protein>
    <submittedName>
        <fullName evidence="2">Uncharacterized protein</fullName>
    </submittedName>
</protein>
<dbReference type="EMBL" id="MN739075">
    <property type="protein sequence ID" value="QHS87043.1"/>
    <property type="molecule type" value="Genomic_DNA"/>
</dbReference>
<proteinExistence type="predicted"/>
<evidence type="ECO:0000313" key="2">
    <source>
        <dbReference type="EMBL" id="QHS87043.1"/>
    </source>
</evidence>
<sequence length="131" mass="15120">MNIVHKSSQTTINRVSNKSSISPIGQSPKINTFKKSPIIPLTLGQILLERWRLMKYKLEHTAVHGNDNYDSHEIIHTPFSPHSFASYETYLINKLMNHQDYTKKLNKKFKKNQQQIALIMTKLNNIDSISG</sequence>
<feature type="region of interest" description="Disordered" evidence="1">
    <location>
        <begin position="1"/>
        <end position="28"/>
    </location>
</feature>
<reference evidence="2" key="1">
    <citation type="journal article" date="2020" name="Nature">
        <title>Giant virus diversity and host interactions through global metagenomics.</title>
        <authorList>
            <person name="Schulz F."/>
            <person name="Roux S."/>
            <person name="Paez-Espino D."/>
            <person name="Jungbluth S."/>
            <person name="Walsh D.A."/>
            <person name="Denef V.J."/>
            <person name="McMahon K.D."/>
            <person name="Konstantinidis K.T."/>
            <person name="Eloe-Fadrosh E.A."/>
            <person name="Kyrpides N.C."/>
            <person name="Woyke T."/>
        </authorList>
    </citation>
    <scope>NUCLEOTIDE SEQUENCE</scope>
    <source>
        <strain evidence="2">GVMAG-M-3300009422-16</strain>
    </source>
</reference>
<dbReference type="AlphaFoldDB" id="A0A6C0B6E2"/>
<name>A0A6C0B6E2_9ZZZZ</name>
<evidence type="ECO:0000256" key="1">
    <source>
        <dbReference type="SAM" id="MobiDB-lite"/>
    </source>
</evidence>